<feature type="domain" description="PAC" evidence="4">
    <location>
        <begin position="89"/>
        <end position="139"/>
    </location>
</feature>
<dbReference type="Pfam" id="PF15915">
    <property type="entry name" value="BAT"/>
    <property type="match status" value="1"/>
</dbReference>
<dbReference type="GeneID" id="35004205"/>
<keyword evidence="1" id="KW-0805">Transcription regulation</keyword>
<gene>
    <name evidence="5" type="ORF">SAMN05444271_1262</name>
</gene>
<dbReference type="AlphaFoldDB" id="A0A1H6WFK0"/>
<evidence type="ECO:0000256" key="2">
    <source>
        <dbReference type="ARBA" id="ARBA00023163"/>
    </source>
</evidence>
<dbReference type="InterPro" id="IPR003018">
    <property type="entry name" value="GAF"/>
</dbReference>
<accession>A0A1H6WFK0</accession>
<organism evidence="5 6">
    <name type="scientific">Halohasta litchfieldiae</name>
    <dbReference type="NCBI Taxonomy" id="1073996"/>
    <lineage>
        <taxon>Archaea</taxon>
        <taxon>Methanobacteriati</taxon>
        <taxon>Methanobacteriota</taxon>
        <taxon>Stenosarchaea group</taxon>
        <taxon>Halobacteria</taxon>
        <taxon>Halobacteriales</taxon>
        <taxon>Haloferacaceae</taxon>
        <taxon>Halohasta</taxon>
    </lineage>
</organism>
<dbReference type="InterPro" id="IPR031803">
    <property type="entry name" value="BAT_GAF/HTH-assoc"/>
</dbReference>
<dbReference type="Gene3D" id="3.30.450.40">
    <property type="match status" value="1"/>
</dbReference>
<evidence type="ECO:0000259" key="3">
    <source>
        <dbReference type="PROSITE" id="PS50112"/>
    </source>
</evidence>
<keyword evidence="2" id="KW-0804">Transcription</keyword>
<evidence type="ECO:0000259" key="4">
    <source>
        <dbReference type="PROSITE" id="PS50113"/>
    </source>
</evidence>
<name>A0A1H6WFK0_9EURY</name>
<dbReference type="InterPro" id="IPR035965">
    <property type="entry name" value="PAS-like_dom_sf"/>
</dbReference>
<feature type="domain" description="PAS" evidence="3">
    <location>
        <begin position="15"/>
        <end position="59"/>
    </location>
</feature>
<evidence type="ECO:0000313" key="6">
    <source>
        <dbReference type="Proteomes" id="UP000198888"/>
    </source>
</evidence>
<dbReference type="SMART" id="SM00091">
    <property type="entry name" value="PAS"/>
    <property type="match status" value="1"/>
</dbReference>
<dbReference type="InterPro" id="IPR007050">
    <property type="entry name" value="HTH_bacterioopsin"/>
</dbReference>
<dbReference type="SMART" id="SM00065">
    <property type="entry name" value="GAF"/>
    <property type="match status" value="1"/>
</dbReference>
<dbReference type="OrthoDB" id="165911at2157"/>
<proteinExistence type="predicted"/>
<dbReference type="PANTHER" id="PTHR34236:SF1">
    <property type="entry name" value="DIMETHYL SULFOXIDE REDUCTASE TRANSCRIPTIONAL ACTIVATOR"/>
    <property type="match status" value="1"/>
</dbReference>
<dbReference type="InterPro" id="IPR013767">
    <property type="entry name" value="PAS_fold"/>
</dbReference>
<dbReference type="PROSITE" id="PS50112">
    <property type="entry name" value="PAS"/>
    <property type="match status" value="1"/>
</dbReference>
<dbReference type="InterPro" id="IPR036388">
    <property type="entry name" value="WH-like_DNA-bd_sf"/>
</dbReference>
<reference evidence="5 6" key="1">
    <citation type="submission" date="2016-10" db="EMBL/GenBank/DDBJ databases">
        <authorList>
            <person name="de Groot N.N."/>
        </authorList>
    </citation>
    <scope>NUCLEOTIDE SEQUENCE [LARGE SCALE GENOMIC DNA]</scope>
    <source>
        <strain evidence="5 6">DSM 22187</strain>
    </source>
</reference>
<keyword evidence="6" id="KW-1185">Reference proteome</keyword>
<dbReference type="SUPFAM" id="SSF55785">
    <property type="entry name" value="PYP-like sensor domain (PAS domain)"/>
    <property type="match status" value="1"/>
</dbReference>
<evidence type="ECO:0000256" key="1">
    <source>
        <dbReference type="ARBA" id="ARBA00023015"/>
    </source>
</evidence>
<dbReference type="STRING" id="1073996.SAMN05444271_1262"/>
<dbReference type="Pfam" id="PF00989">
    <property type="entry name" value="PAS"/>
    <property type="match status" value="1"/>
</dbReference>
<evidence type="ECO:0000313" key="5">
    <source>
        <dbReference type="EMBL" id="SEJ15663.1"/>
    </source>
</evidence>
<dbReference type="InterPro" id="IPR029016">
    <property type="entry name" value="GAF-like_dom_sf"/>
</dbReference>
<dbReference type="PANTHER" id="PTHR34236">
    <property type="entry name" value="DIMETHYL SULFOXIDE REDUCTASE TRANSCRIPTIONAL ACTIVATOR"/>
    <property type="match status" value="1"/>
</dbReference>
<dbReference type="CDD" id="cd00130">
    <property type="entry name" value="PAS"/>
    <property type="match status" value="1"/>
</dbReference>
<dbReference type="InterPro" id="IPR000700">
    <property type="entry name" value="PAS-assoc_C"/>
</dbReference>
<dbReference type="Gene3D" id="3.30.450.20">
    <property type="entry name" value="PAS domain"/>
    <property type="match status" value="1"/>
</dbReference>
<dbReference type="EMBL" id="FNYR01000026">
    <property type="protein sequence ID" value="SEJ15663.1"/>
    <property type="molecule type" value="Genomic_DNA"/>
</dbReference>
<dbReference type="Pfam" id="PF13185">
    <property type="entry name" value="GAF_2"/>
    <property type="match status" value="1"/>
</dbReference>
<dbReference type="Proteomes" id="UP000198888">
    <property type="component" value="Unassembled WGS sequence"/>
</dbReference>
<dbReference type="GO" id="GO:0006355">
    <property type="term" value="P:regulation of DNA-templated transcription"/>
    <property type="evidence" value="ECO:0007669"/>
    <property type="project" value="InterPro"/>
</dbReference>
<dbReference type="RefSeq" id="WP_143054178.1">
    <property type="nucleotide sequence ID" value="NZ_CP024845.1"/>
</dbReference>
<dbReference type="Gene3D" id="1.10.10.10">
    <property type="entry name" value="Winged helix-like DNA-binding domain superfamily/Winged helix DNA-binding domain"/>
    <property type="match status" value="1"/>
</dbReference>
<dbReference type="PROSITE" id="PS50113">
    <property type="entry name" value="PAC"/>
    <property type="match status" value="1"/>
</dbReference>
<dbReference type="InterPro" id="IPR000014">
    <property type="entry name" value="PAS"/>
</dbReference>
<sequence>MYCQDVTERIKREHQLEQFERMIETVNDGVYATDGEGLFVFVNDAFVSMSAHTRAELLGAHGSTFFGDAFVDTDQDVWHELLDGERDVVEFETDIVAPDGQTRNVHNQFVLLDTESGTGRVGVTRDITERKAHLRELERHREQLAALNSLNEVVSEITNAVISQSTREEIEQTVCEHLAAADSYQFAWIGEVDTHTNMVSLRAEAGVEGYLDEITISVDPKDERSHGPTGKAFRTGRIQTTQDLDTDARYEPWRGRVESYGWRSSAAIPIAHDGTIYGVLNVYADRRQAFERKERDVIAQLGEVVGHAIAATERKQALMSDEVTELAFSVPAMLSSVGVDPTTDGQISFDYAVPTGNEGFLQYGTVDTVALPTLEALVERLPHFESVRIIDDAVDPARFELRLSAPPVVSAVASHGGYVQQSTIEGGEFRMTIHLPTTVTARRVIDAVREAYPTAQLLRRRQITRSDDTLTRVHRVMTHELTDRQRAVLETAVYSGFFNWPRDASGAEIAATLGVSAPTFHQHLRIAQRKLFDSVFSVPAST</sequence>
<dbReference type="NCBIfam" id="TIGR00229">
    <property type="entry name" value="sensory_box"/>
    <property type="match status" value="1"/>
</dbReference>
<protein>
    <submittedName>
        <fullName evidence="5">PAS domain S-box-containing protein</fullName>
    </submittedName>
</protein>
<dbReference type="SUPFAM" id="SSF55781">
    <property type="entry name" value="GAF domain-like"/>
    <property type="match status" value="1"/>
</dbReference>
<dbReference type="Pfam" id="PF04967">
    <property type="entry name" value="HTH_10"/>
    <property type="match status" value="1"/>
</dbReference>